<keyword evidence="2" id="KW-1185">Reference proteome</keyword>
<evidence type="ECO:0008006" key="3">
    <source>
        <dbReference type="Google" id="ProtNLM"/>
    </source>
</evidence>
<accession>A0ABY2NF45</accession>
<organism evidence="1 2">
    <name type="scientific">Leptospira stimsonii</name>
    <dbReference type="NCBI Taxonomy" id="2202203"/>
    <lineage>
        <taxon>Bacteria</taxon>
        <taxon>Pseudomonadati</taxon>
        <taxon>Spirochaetota</taxon>
        <taxon>Spirochaetia</taxon>
        <taxon>Leptospirales</taxon>
        <taxon>Leptospiraceae</taxon>
        <taxon>Leptospira</taxon>
    </lineage>
</organism>
<gene>
    <name evidence="1" type="ORF">EHQ90_00005</name>
</gene>
<evidence type="ECO:0000313" key="2">
    <source>
        <dbReference type="Proteomes" id="UP000297422"/>
    </source>
</evidence>
<proteinExistence type="predicted"/>
<comment type="caution">
    <text evidence="1">The sequence shown here is derived from an EMBL/GenBank/DDBJ whole genome shotgun (WGS) entry which is preliminary data.</text>
</comment>
<protein>
    <recommendedName>
        <fullName evidence="3">HD-GYP domain-containing protein</fullName>
    </recommendedName>
</protein>
<sequence>MNKNTNVGQLALRAIDSFEAFENERGYKPNREEQLAILKAEGYDKVLPIMAFFDTFRKPTTTNHLEVI</sequence>
<dbReference type="EMBL" id="RQGT01000001">
    <property type="protein sequence ID" value="TGM22900.1"/>
    <property type="molecule type" value="Genomic_DNA"/>
</dbReference>
<evidence type="ECO:0000313" key="1">
    <source>
        <dbReference type="EMBL" id="TGM22900.1"/>
    </source>
</evidence>
<reference evidence="2" key="1">
    <citation type="journal article" date="2019" name="PLoS Negl. Trop. Dis.">
        <title>Revisiting the worldwide diversity of Leptospira species in the environment.</title>
        <authorList>
            <person name="Vincent A.T."/>
            <person name="Schiettekatte O."/>
            <person name="Bourhy P."/>
            <person name="Veyrier F.J."/>
            <person name="Picardeau M."/>
        </authorList>
    </citation>
    <scope>NUCLEOTIDE SEQUENCE [LARGE SCALE GENOMIC DNA]</scope>
    <source>
        <strain evidence="2">201702407</strain>
    </source>
</reference>
<name>A0ABY2NF45_9LEPT</name>
<dbReference type="Proteomes" id="UP000297422">
    <property type="component" value="Unassembled WGS sequence"/>
</dbReference>
<dbReference type="RefSeq" id="WP_135683437.1">
    <property type="nucleotide sequence ID" value="NZ_RQEQ01000072.1"/>
</dbReference>